<evidence type="ECO:0000256" key="5">
    <source>
        <dbReference type="PIRSR" id="PIRSR036894-1"/>
    </source>
</evidence>
<dbReference type="Pfam" id="PF20511">
    <property type="entry name" value="PMI_typeI_cat"/>
    <property type="match status" value="1"/>
</dbReference>
<dbReference type="GO" id="GO:0004476">
    <property type="term" value="F:mannose-6-phosphate isomerase activity"/>
    <property type="evidence" value="ECO:0007669"/>
    <property type="project" value="InterPro"/>
</dbReference>
<evidence type="ECO:0000256" key="1">
    <source>
        <dbReference type="ARBA" id="ARBA00022723"/>
    </source>
</evidence>
<dbReference type="InterPro" id="IPR014710">
    <property type="entry name" value="RmlC-like_jellyroll"/>
</dbReference>
<dbReference type="RefSeq" id="WP_006776649.1">
    <property type="nucleotide sequence ID" value="NZ_BQNJ01000002.1"/>
</dbReference>
<keyword evidence="2 5" id="KW-0862">Zinc</keyword>
<dbReference type="EMBL" id="BQNJ01000002">
    <property type="protein sequence ID" value="GKH02522.1"/>
    <property type="molecule type" value="Genomic_DNA"/>
</dbReference>
<feature type="binding site" evidence="5">
    <location>
        <position position="171"/>
    </location>
    <ligand>
        <name>Zn(2+)</name>
        <dbReference type="ChEBI" id="CHEBI:29105"/>
    </ligand>
</feature>
<dbReference type="PANTHER" id="PTHR42742:SF3">
    <property type="entry name" value="FRUCTOKINASE"/>
    <property type="match status" value="1"/>
</dbReference>
<dbReference type="InterPro" id="IPR046457">
    <property type="entry name" value="PMI_typeI_cat"/>
</dbReference>
<dbReference type="SUPFAM" id="SSF51182">
    <property type="entry name" value="RmlC-like cupins"/>
    <property type="match status" value="1"/>
</dbReference>
<sequence>MELLFMEPVFKEAIWGGTKLRDVFGYEIPGDTTGECWAVSAHKNGDCRIAGGMYDGRLLSSLWKEKPELFGNYPGDQFPLLVKIIDAKADLSIQVHPDDEYAKIHEDGSLGKTECWYILDCDPGTEIVIGHHAGSHEEMEAMIRGHQWDAFIRRVPVKKGDFFQINPGCVHAIKGGTLILETQQSSDITYRVYDYDRLSDGKPRQLHVEQSIATIEAPFQEASCDTFTEKIPGAVHTHLITCPFYSVDKYEIDGVFTREFSRYFANVSVISGKGCVNGIPLETGQHFIVPAGAGELRFEGKMTVICSNPETETRQNAADL</sequence>
<evidence type="ECO:0000313" key="7">
    <source>
        <dbReference type="EMBL" id="GKH02522.1"/>
    </source>
</evidence>
<keyword evidence="1 5" id="KW-0479">Metal-binding</keyword>
<reference evidence="7" key="1">
    <citation type="submission" date="2022-01" db="EMBL/GenBank/DDBJ databases">
        <title>Novel bile acid biosynthetic pathways are enriched in the microbiome of centenarians.</title>
        <authorList>
            <person name="Sato Y."/>
            <person name="Atarashi K."/>
            <person name="Plichta R.D."/>
            <person name="Arai Y."/>
            <person name="Sasajima S."/>
            <person name="Kearney M.S."/>
            <person name="Suda W."/>
            <person name="Takeshita K."/>
            <person name="Sasaki T."/>
            <person name="Okamoto S."/>
            <person name="Skelly N.A."/>
            <person name="Okamura Y."/>
            <person name="Vlamakis H."/>
            <person name="Li Y."/>
            <person name="Tanoue T."/>
            <person name="Takei H."/>
            <person name="Nittono H."/>
            <person name="Narushima S."/>
            <person name="Irie J."/>
            <person name="Itoh H."/>
            <person name="Moriya K."/>
            <person name="Sugiura Y."/>
            <person name="Suematsu M."/>
            <person name="Moritoki N."/>
            <person name="Shibata S."/>
            <person name="Littman R.D."/>
            <person name="Fischbach A.M."/>
            <person name="Uwamino Y."/>
            <person name="Inoue T."/>
            <person name="Honda A."/>
            <person name="Hattori M."/>
            <person name="Murai T."/>
            <person name="Xavier J.R."/>
            <person name="Hirose N."/>
            <person name="Honda K."/>
        </authorList>
    </citation>
    <scope>NUCLEOTIDE SEQUENCE</scope>
    <source>
        <strain evidence="7">CE91-St55</strain>
    </source>
</reference>
<dbReference type="Gene3D" id="2.60.120.10">
    <property type="entry name" value="Jelly Rolls"/>
    <property type="match status" value="2"/>
</dbReference>
<protein>
    <recommendedName>
        <fullName evidence="3">Phosphohexomutase</fullName>
    </recommendedName>
    <alternativeName>
        <fullName evidence="4">Phosphomannose isomerase</fullName>
    </alternativeName>
</protein>
<dbReference type="InterPro" id="IPR014628">
    <property type="entry name" value="Man6P_isomerase_Firm_short"/>
</dbReference>
<dbReference type="InterPro" id="IPR051804">
    <property type="entry name" value="Carb_Metab_Reg_Kinase/Isom"/>
</dbReference>
<dbReference type="InterPro" id="IPR049071">
    <property type="entry name" value="MPI_cupin_dom"/>
</dbReference>
<dbReference type="GO" id="GO:0008270">
    <property type="term" value="F:zinc ion binding"/>
    <property type="evidence" value="ECO:0007669"/>
    <property type="project" value="InterPro"/>
</dbReference>
<dbReference type="AlphaFoldDB" id="A0A413WST0"/>
<dbReference type="PANTHER" id="PTHR42742">
    <property type="entry name" value="TRANSCRIPTIONAL REPRESSOR MPRA"/>
    <property type="match status" value="1"/>
</dbReference>
<feature type="binding site" evidence="5">
    <location>
        <position position="114"/>
    </location>
    <ligand>
        <name>Zn(2+)</name>
        <dbReference type="ChEBI" id="CHEBI:29105"/>
    </ligand>
</feature>
<dbReference type="GO" id="GO:0005975">
    <property type="term" value="P:carbohydrate metabolic process"/>
    <property type="evidence" value="ECO:0007669"/>
    <property type="project" value="InterPro"/>
</dbReference>
<organism evidence="7 8">
    <name type="scientific">Hungatella hathewayi</name>
    <dbReference type="NCBI Taxonomy" id="154046"/>
    <lineage>
        <taxon>Bacteria</taxon>
        <taxon>Bacillati</taxon>
        <taxon>Bacillota</taxon>
        <taxon>Clostridia</taxon>
        <taxon>Lachnospirales</taxon>
        <taxon>Lachnospiraceae</taxon>
        <taxon>Hungatella</taxon>
    </lineage>
</organism>
<dbReference type="PIRSF" id="PIRSF036894">
    <property type="entry name" value="PMI_Firm_short"/>
    <property type="match status" value="1"/>
</dbReference>
<name>A0A413WST0_9FIRM</name>
<comment type="cofactor">
    <cofactor evidence="5">
        <name>Zn(2+)</name>
        <dbReference type="ChEBI" id="CHEBI:29105"/>
    </cofactor>
    <text evidence="5">Binds 1 zinc ion per subunit.</text>
</comment>
<proteinExistence type="predicted"/>
<comment type="caution">
    <text evidence="7">The sequence shown here is derived from an EMBL/GenBank/DDBJ whole genome shotgun (WGS) entry which is preliminary data.</text>
</comment>
<accession>A0A413WST0</accession>
<dbReference type="InterPro" id="IPR011051">
    <property type="entry name" value="RmlC_Cupin_sf"/>
</dbReference>
<dbReference type="GeneID" id="93148714"/>
<feature type="active site" evidence="6">
    <location>
        <position position="191"/>
    </location>
</feature>
<evidence type="ECO:0000256" key="2">
    <source>
        <dbReference type="ARBA" id="ARBA00022833"/>
    </source>
</evidence>
<evidence type="ECO:0000256" key="4">
    <source>
        <dbReference type="ARBA" id="ARBA00030762"/>
    </source>
</evidence>
<dbReference type="Pfam" id="PF21621">
    <property type="entry name" value="MPI_cupin_dom"/>
    <property type="match status" value="1"/>
</dbReference>
<gene>
    <name evidence="7" type="primary">pmi</name>
    <name evidence="7" type="ORF">CE91St55_45030</name>
</gene>
<dbReference type="CDD" id="cd07010">
    <property type="entry name" value="cupin_PMI_type_I_N_bac"/>
    <property type="match status" value="1"/>
</dbReference>
<dbReference type="Proteomes" id="UP001055091">
    <property type="component" value="Unassembled WGS sequence"/>
</dbReference>
<evidence type="ECO:0000256" key="6">
    <source>
        <dbReference type="PIRSR" id="PIRSR036894-2"/>
    </source>
</evidence>
<evidence type="ECO:0000256" key="3">
    <source>
        <dbReference type="ARBA" id="ARBA00029741"/>
    </source>
</evidence>
<evidence type="ECO:0000313" key="8">
    <source>
        <dbReference type="Proteomes" id="UP001055091"/>
    </source>
</evidence>
<keyword evidence="7" id="KW-0413">Isomerase</keyword>
<feature type="binding site" evidence="5">
    <location>
        <position position="96"/>
    </location>
    <ligand>
        <name>Zn(2+)</name>
        <dbReference type="ChEBI" id="CHEBI:29105"/>
    </ligand>
</feature>